<proteinExistence type="predicted"/>
<organism evidence="1">
    <name type="scientific">CrAss-like virus sp. ctYsL76</name>
    <dbReference type="NCBI Taxonomy" id="2826826"/>
    <lineage>
        <taxon>Viruses</taxon>
        <taxon>Duplodnaviria</taxon>
        <taxon>Heunggongvirae</taxon>
        <taxon>Uroviricota</taxon>
        <taxon>Caudoviricetes</taxon>
        <taxon>Crassvirales</taxon>
    </lineage>
</organism>
<evidence type="ECO:0000313" key="1">
    <source>
        <dbReference type="EMBL" id="DAE19920.1"/>
    </source>
</evidence>
<sequence length="712" mass="82130">MGIIKLTVQKYLSEGDLAHEYNPLHNKLTKQGEITDFETDEIDFNLNKPVDIECQPSYDGTVNLIINDDLNPPRIVNTTYSVIEDNRYKRILRNQTEQTNIYKEGRIDAQTRLFRNIEHIPKIELLNVTYHGQLKGGNYTIYLKLADNDYNKTDIVAESGMISVFKGTLEKIYSISGTLEDERTDKAINLQINNIDTSFSKVFVYVRREYSDLNGILKSETYQIREPYKITSSSLLVTLNGYEDIIPIDQEELNIKYNVCTGVKTQAQVQNMLFFGNVQQTVLANDELQNISYFIEAKCVKGRDIGFVNPLNYSRKNNNDNIGQIEYYNPISIYYYLGYWPEELYRFGIVYIFKDDSLSPVYNLRGCKFSDINAVNFEYWANQNVGSNSYTSLYDKNTKKINSINKDDFFLAGDQFLSNTKGIFKFPRTEVIDYANKKVTPIGIDFRINGEVIDELKKYDVKGFFFVRQKRIPNIIAQGYSIGVDKTSYIPMLAKKDTKDNDKIKYFTESFISSDRTLTTSYNSRIITTGNKQSSGLLCVDAIVNPQIQSMLDNSEFVLSKEYQFQLANSEGITGRSYYSQAENDTTICTLNNIQGKLIYVPTDTPLKYVDDYGFSTRAGSAEDVKDFRFFSSKNYEKKNNNLVRGVYCPFVGTNQSLDDNSIYTIRVNNYSQAYETQYFKIRGNDLSPFMTISPRYEIEDEDLTRLPYYEL</sequence>
<name>A0A8S5QLG7_9CAUD</name>
<reference evidence="1" key="1">
    <citation type="journal article" date="2021" name="Proc. Natl. Acad. Sci. U.S.A.">
        <title>A Catalog of Tens of Thousands of Viruses from Human Metagenomes Reveals Hidden Associations with Chronic Diseases.</title>
        <authorList>
            <person name="Tisza M.J."/>
            <person name="Buck C.B."/>
        </authorList>
    </citation>
    <scope>NUCLEOTIDE SEQUENCE</scope>
    <source>
        <strain evidence="1">CtYsL76</strain>
    </source>
</reference>
<dbReference type="EMBL" id="BK015689">
    <property type="protein sequence ID" value="DAE19920.1"/>
    <property type="molecule type" value="Genomic_DNA"/>
</dbReference>
<protein>
    <submittedName>
        <fullName evidence="1">Stabilization protein</fullName>
    </submittedName>
</protein>
<accession>A0A8S5QLG7</accession>